<sequence>MPHRVAVTCSECAREAVFKFAERVTIKTNDDLHWFEKSQHFDCLKQADTNGQYYHSAIYYHGLMGNTLPLISDLPRGYKIEDWAHSEHKFRPLSDWRGTLVCESCGKRSKHTLDWPREAYFQIEYRNQILWAFDRASTAELIDYICASQRRPDDFIYWPFLMKIPHVFLTRQARETVVKRLRKRLA</sequence>
<reference evidence="1 2" key="1">
    <citation type="journal article" date="2014" name="Antonie Van Leeuwenhoek">
        <title>Hyphomonas beringensis sp. nov. and Hyphomonas chukchiensis sp. nov., isolated from surface seawater of the Bering Sea and Chukchi Sea.</title>
        <authorList>
            <person name="Li C."/>
            <person name="Lai Q."/>
            <person name="Li G."/>
            <person name="Dong C."/>
            <person name="Wang J."/>
            <person name="Liao Y."/>
            <person name="Shao Z."/>
        </authorList>
    </citation>
    <scope>NUCLEOTIDE SEQUENCE [LARGE SCALE GENOMIC DNA]</scope>
    <source>
        <strain evidence="1 2">25B14_1</strain>
    </source>
</reference>
<gene>
    <name evidence="1" type="ORF">HY29_17670</name>
</gene>
<dbReference type="Proteomes" id="UP000027037">
    <property type="component" value="Unassembled WGS sequence"/>
</dbReference>
<dbReference type="EMBL" id="AWFF01000059">
    <property type="protein sequence ID" value="KCZ53196.1"/>
    <property type="molecule type" value="Genomic_DNA"/>
</dbReference>
<protein>
    <submittedName>
        <fullName evidence="1">Uncharacterized protein</fullName>
    </submittedName>
</protein>
<dbReference type="eggNOG" id="ENOG5030MEE">
    <property type="taxonomic scope" value="Bacteria"/>
</dbReference>
<accession>A0A062TYS3</accession>
<name>A0A062TYS3_9PROT</name>
<comment type="caution">
    <text evidence="1">The sequence shown here is derived from an EMBL/GenBank/DDBJ whole genome shotgun (WGS) entry which is preliminary data.</text>
</comment>
<dbReference type="PATRIC" id="fig|1280946.3.peg.2816"/>
<evidence type="ECO:0000313" key="1">
    <source>
        <dbReference type="EMBL" id="KCZ53196.1"/>
    </source>
</evidence>
<keyword evidence="2" id="KW-1185">Reference proteome</keyword>
<dbReference type="AlphaFoldDB" id="A0A062TYS3"/>
<dbReference type="STRING" id="1280946.HY29_17670"/>
<organism evidence="1 2">
    <name type="scientific">Hyphomonas beringensis</name>
    <dbReference type="NCBI Taxonomy" id="1280946"/>
    <lineage>
        <taxon>Bacteria</taxon>
        <taxon>Pseudomonadati</taxon>
        <taxon>Pseudomonadota</taxon>
        <taxon>Alphaproteobacteria</taxon>
        <taxon>Hyphomonadales</taxon>
        <taxon>Hyphomonadaceae</taxon>
        <taxon>Hyphomonas</taxon>
    </lineage>
</organism>
<evidence type="ECO:0000313" key="2">
    <source>
        <dbReference type="Proteomes" id="UP000027037"/>
    </source>
</evidence>
<proteinExistence type="predicted"/>